<dbReference type="NCBIfam" id="TIGR01640">
    <property type="entry name" value="F_box_assoc_1"/>
    <property type="match status" value="1"/>
</dbReference>
<dbReference type="Proteomes" id="UP000265566">
    <property type="component" value="Chromosome 4"/>
</dbReference>
<dbReference type="EMBL" id="PSQE01000004">
    <property type="protein sequence ID" value="RHN59473.1"/>
    <property type="molecule type" value="Genomic_DNA"/>
</dbReference>
<protein>
    <submittedName>
        <fullName evidence="2">Putative F-box domain-containing protein</fullName>
    </submittedName>
</protein>
<gene>
    <name evidence="2" type="ORF">MtrunA17_Chr4g0013661</name>
</gene>
<evidence type="ECO:0000313" key="2">
    <source>
        <dbReference type="EMBL" id="RHN59473.1"/>
    </source>
</evidence>
<evidence type="ECO:0000313" key="3">
    <source>
        <dbReference type="Proteomes" id="UP000265566"/>
    </source>
</evidence>
<accession>A0A396I3Y9</accession>
<comment type="caution">
    <text evidence="2">The sequence shown here is derived from an EMBL/GenBank/DDBJ whole genome shotgun (WGS) entry which is preliminary data.</text>
</comment>
<name>A0A396I3Y9_MEDTR</name>
<dbReference type="Pfam" id="PF08268">
    <property type="entry name" value="FBA_3"/>
    <property type="match status" value="1"/>
</dbReference>
<feature type="domain" description="F-box" evidence="1">
    <location>
        <begin position="19"/>
        <end position="58"/>
    </location>
</feature>
<reference evidence="3" key="1">
    <citation type="journal article" date="2018" name="Nat. Plants">
        <title>Whole-genome landscape of Medicago truncatula symbiotic genes.</title>
        <authorList>
            <person name="Pecrix Y."/>
            <person name="Staton S.E."/>
            <person name="Sallet E."/>
            <person name="Lelandais-Briere C."/>
            <person name="Moreau S."/>
            <person name="Carrere S."/>
            <person name="Blein T."/>
            <person name="Jardinaud M.F."/>
            <person name="Latrasse D."/>
            <person name="Zouine M."/>
            <person name="Zahm M."/>
            <person name="Kreplak J."/>
            <person name="Mayjonade B."/>
            <person name="Satge C."/>
            <person name="Perez M."/>
            <person name="Cauet S."/>
            <person name="Marande W."/>
            <person name="Chantry-Darmon C."/>
            <person name="Lopez-Roques C."/>
            <person name="Bouchez O."/>
            <person name="Berard A."/>
            <person name="Debelle F."/>
            <person name="Munos S."/>
            <person name="Bendahmane A."/>
            <person name="Berges H."/>
            <person name="Niebel A."/>
            <person name="Buitink J."/>
            <person name="Frugier F."/>
            <person name="Benhamed M."/>
            <person name="Crespi M."/>
            <person name="Gouzy J."/>
            <person name="Gamas P."/>
        </authorList>
    </citation>
    <scope>NUCLEOTIDE SEQUENCE [LARGE SCALE GENOMIC DNA]</scope>
    <source>
        <strain evidence="3">cv. Jemalong A17</strain>
    </source>
</reference>
<dbReference type="InterPro" id="IPR013187">
    <property type="entry name" value="F-box-assoc_dom_typ3"/>
</dbReference>
<dbReference type="PANTHER" id="PTHR31672:SF13">
    <property type="entry name" value="F-BOX PROTEIN CPR30-LIKE"/>
    <property type="match status" value="1"/>
</dbReference>
<dbReference type="PANTHER" id="PTHR31672">
    <property type="entry name" value="BNACNNG10540D PROTEIN"/>
    <property type="match status" value="1"/>
</dbReference>
<dbReference type="AlphaFoldDB" id="A0A396I3Y9"/>
<dbReference type="Pfam" id="PF00646">
    <property type="entry name" value="F-box"/>
    <property type="match status" value="1"/>
</dbReference>
<proteinExistence type="predicted"/>
<dbReference type="InterPro" id="IPR050796">
    <property type="entry name" value="SCF_F-box_component"/>
</dbReference>
<dbReference type="Gene3D" id="1.20.1280.50">
    <property type="match status" value="1"/>
</dbReference>
<dbReference type="InterPro" id="IPR036047">
    <property type="entry name" value="F-box-like_dom_sf"/>
</dbReference>
<dbReference type="InterPro" id="IPR017451">
    <property type="entry name" value="F-box-assoc_interact_dom"/>
</dbReference>
<sequence length="406" mass="47214">MHGGTMEAINQPQSLAAVFPDELVAEVLSLLAVKPLMRFRCVNKFFNTLISDPHFVQMHLKNSARNPHLAVMSHNHNGFDFRVLTLPMSLLLKNPSTTIQYHPYFGLNDHYLRWRVIGSCNGLLCLIDRYYEFTRLDSRLLCLWNPATRTQSEFVLASSDEYNEFSFGYDNLNGTYKVVAYHLNDREHCTPISEIKVFSLRDNYLINIQCFPAVVPVSFLFLSRNNGGVHFSGTINWLVVRDYCFNSIITMEKYVILSINLSTETYTQLLLPRGFDDEVPDYQPRLVVLMDCLCFCYDFQNTHFVIWQMKDFGDQESWIQLYKVGYKNLFSTPVRKNHLSSSLEFKSQVMLPLYLSESGDTLIWTYDEYKAFIYKGKDNRVERIGITSTVLWLHAKDYVESLVSTR</sequence>
<dbReference type="SMART" id="SM00256">
    <property type="entry name" value="FBOX"/>
    <property type="match status" value="1"/>
</dbReference>
<dbReference type="InterPro" id="IPR001810">
    <property type="entry name" value="F-box_dom"/>
</dbReference>
<evidence type="ECO:0000259" key="1">
    <source>
        <dbReference type="SMART" id="SM00256"/>
    </source>
</evidence>
<dbReference type="SUPFAM" id="SSF81383">
    <property type="entry name" value="F-box domain"/>
    <property type="match status" value="1"/>
</dbReference>
<dbReference type="Gramene" id="rna21504">
    <property type="protein sequence ID" value="RHN59473.1"/>
    <property type="gene ID" value="gene21504"/>
</dbReference>
<organism evidence="2 3">
    <name type="scientific">Medicago truncatula</name>
    <name type="common">Barrel medic</name>
    <name type="synonym">Medicago tribuloides</name>
    <dbReference type="NCBI Taxonomy" id="3880"/>
    <lineage>
        <taxon>Eukaryota</taxon>
        <taxon>Viridiplantae</taxon>
        <taxon>Streptophyta</taxon>
        <taxon>Embryophyta</taxon>
        <taxon>Tracheophyta</taxon>
        <taxon>Spermatophyta</taxon>
        <taxon>Magnoliopsida</taxon>
        <taxon>eudicotyledons</taxon>
        <taxon>Gunneridae</taxon>
        <taxon>Pentapetalae</taxon>
        <taxon>rosids</taxon>
        <taxon>fabids</taxon>
        <taxon>Fabales</taxon>
        <taxon>Fabaceae</taxon>
        <taxon>Papilionoideae</taxon>
        <taxon>50 kb inversion clade</taxon>
        <taxon>NPAAA clade</taxon>
        <taxon>Hologalegina</taxon>
        <taxon>IRL clade</taxon>
        <taxon>Trifolieae</taxon>
        <taxon>Medicago</taxon>
    </lineage>
</organism>